<name>A0A1T4P458_9SPIR</name>
<dbReference type="SUPFAM" id="SSF142906">
    <property type="entry name" value="YjbR-like"/>
    <property type="match status" value="1"/>
</dbReference>
<evidence type="ECO:0000313" key="1">
    <source>
        <dbReference type="EMBL" id="SJZ86303.1"/>
    </source>
</evidence>
<gene>
    <name evidence="1" type="ORF">SAMN02745152_01427</name>
</gene>
<proteinExistence type="predicted"/>
<dbReference type="OrthoDB" id="9789813at2"/>
<dbReference type="Gene3D" id="3.90.1150.30">
    <property type="match status" value="1"/>
</dbReference>
<accession>A0A1T4P458</accession>
<dbReference type="PANTHER" id="PTHR35145:SF1">
    <property type="entry name" value="CYTOPLASMIC PROTEIN"/>
    <property type="match status" value="1"/>
</dbReference>
<dbReference type="GO" id="GO:0003677">
    <property type="term" value="F:DNA binding"/>
    <property type="evidence" value="ECO:0007669"/>
    <property type="project" value="UniProtKB-KW"/>
</dbReference>
<dbReference type="Pfam" id="PF04237">
    <property type="entry name" value="YjbR"/>
    <property type="match status" value="1"/>
</dbReference>
<dbReference type="RefSeq" id="WP_078931170.1">
    <property type="nucleotide sequence ID" value="NZ_FUXC01000008.1"/>
</dbReference>
<dbReference type="InterPro" id="IPR007351">
    <property type="entry name" value="YjbR"/>
</dbReference>
<dbReference type="InterPro" id="IPR058532">
    <property type="entry name" value="YjbR/MT2646/Rv2570-like"/>
</dbReference>
<dbReference type="Proteomes" id="UP000190395">
    <property type="component" value="Unassembled WGS sequence"/>
</dbReference>
<dbReference type="STRING" id="225004.SAMN02745152_01427"/>
<reference evidence="1 2" key="1">
    <citation type="submission" date="2017-02" db="EMBL/GenBank/DDBJ databases">
        <authorList>
            <person name="Peterson S.W."/>
        </authorList>
    </citation>
    <scope>NUCLEOTIDE SEQUENCE [LARGE SCALE GENOMIC DNA]</scope>
    <source>
        <strain evidence="1 2">ATCC BAA-909</strain>
    </source>
</reference>
<keyword evidence="1" id="KW-0238">DNA-binding</keyword>
<dbReference type="EMBL" id="FUXC01000008">
    <property type="protein sequence ID" value="SJZ86303.1"/>
    <property type="molecule type" value="Genomic_DNA"/>
</dbReference>
<protein>
    <submittedName>
        <fullName evidence="1">Predicted DNA-binding protein, MmcQ/YjbR family</fullName>
    </submittedName>
</protein>
<dbReference type="InterPro" id="IPR038056">
    <property type="entry name" value="YjbR-like_sf"/>
</dbReference>
<dbReference type="AlphaFoldDB" id="A0A1T4P458"/>
<evidence type="ECO:0000313" key="2">
    <source>
        <dbReference type="Proteomes" id="UP000190395"/>
    </source>
</evidence>
<sequence>MDYSYILKTSKVLPEKLAEFGFEEKNGSYFCRKNILNGDFYSIIELKGNFLTAKVFESGSDERYVLFDVENANGSFVGEIRNQVRKIIELFRSQCCKTSDTKKKYMDFIQNKFGCKGDNPWSDTPEYTVFRCKNKKWFALIIKIKFPRLGLSGDEEVFAVNLKANPKIIPEITDKITVFPAWHMNKKYWITVLLTEAADWEKLCALTEQSFELVNSKN</sequence>
<dbReference type="PANTHER" id="PTHR35145">
    <property type="entry name" value="CYTOPLASMIC PROTEIN-RELATED"/>
    <property type="match status" value="1"/>
</dbReference>
<keyword evidence="2" id="KW-1185">Reference proteome</keyword>
<organism evidence="1 2">
    <name type="scientific">Treponema berlinense</name>
    <dbReference type="NCBI Taxonomy" id="225004"/>
    <lineage>
        <taxon>Bacteria</taxon>
        <taxon>Pseudomonadati</taxon>
        <taxon>Spirochaetota</taxon>
        <taxon>Spirochaetia</taxon>
        <taxon>Spirochaetales</taxon>
        <taxon>Treponemataceae</taxon>
        <taxon>Treponema</taxon>
    </lineage>
</organism>
<dbReference type="GeneID" id="303367660"/>